<proteinExistence type="predicted"/>
<name>A0ABP7ZBX5_9ACTN</name>
<reference evidence="3" key="1">
    <citation type="journal article" date="2019" name="Int. J. Syst. Evol. Microbiol.">
        <title>The Global Catalogue of Microorganisms (GCM) 10K type strain sequencing project: providing services to taxonomists for standard genome sequencing and annotation.</title>
        <authorList>
            <consortium name="The Broad Institute Genomics Platform"/>
            <consortium name="The Broad Institute Genome Sequencing Center for Infectious Disease"/>
            <person name="Wu L."/>
            <person name="Ma J."/>
        </authorList>
    </citation>
    <scope>NUCLEOTIDE SEQUENCE [LARGE SCALE GENOMIC DNA]</scope>
    <source>
        <strain evidence="3">JCM 17316</strain>
    </source>
</reference>
<gene>
    <name evidence="2" type="ORF">GCM10022416_51240</name>
</gene>
<evidence type="ECO:0000313" key="3">
    <source>
        <dbReference type="Proteomes" id="UP001500266"/>
    </source>
</evidence>
<organism evidence="2 3">
    <name type="scientific">Actinomadura keratinilytica</name>
    <dbReference type="NCBI Taxonomy" id="547461"/>
    <lineage>
        <taxon>Bacteria</taxon>
        <taxon>Bacillati</taxon>
        <taxon>Actinomycetota</taxon>
        <taxon>Actinomycetes</taxon>
        <taxon>Streptosporangiales</taxon>
        <taxon>Thermomonosporaceae</taxon>
        <taxon>Actinomadura</taxon>
    </lineage>
</organism>
<comment type="caution">
    <text evidence="2">The sequence shown here is derived from an EMBL/GenBank/DDBJ whole genome shotgun (WGS) entry which is preliminary data.</text>
</comment>
<protein>
    <submittedName>
        <fullName evidence="2">Uncharacterized protein</fullName>
    </submittedName>
</protein>
<dbReference type="EMBL" id="BAABDO010000105">
    <property type="protein sequence ID" value="GAA4152751.1"/>
    <property type="molecule type" value="Genomic_DNA"/>
</dbReference>
<evidence type="ECO:0000256" key="1">
    <source>
        <dbReference type="SAM" id="MobiDB-lite"/>
    </source>
</evidence>
<dbReference type="Proteomes" id="UP001500266">
    <property type="component" value="Unassembled WGS sequence"/>
</dbReference>
<keyword evidence="3" id="KW-1185">Reference proteome</keyword>
<evidence type="ECO:0000313" key="2">
    <source>
        <dbReference type="EMBL" id="GAA4152751.1"/>
    </source>
</evidence>
<sequence length="43" mass="4338">MRGEYIEKGGVAMSAHCNPGTGGGDMHAGDKNPAPAGRGAVRR</sequence>
<feature type="region of interest" description="Disordered" evidence="1">
    <location>
        <begin position="1"/>
        <end position="43"/>
    </location>
</feature>
<accession>A0ABP7ZBX5</accession>